<keyword evidence="4" id="KW-0802">TPR repeat</keyword>
<dbReference type="Gene3D" id="1.25.40.10">
    <property type="entry name" value="Tetratricopeptide repeat domain"/>
    <property type="match status" value="1"/>
</dbReference>
<protein>
    <recommendedName>
        <fullName evidence="5">Tetratricopeptide repeat protein 29</fullName>
    </recommendedName>
</protein>
<evidence type="ECO:0000256" key="4">
    <source>
        <dbReference type="ARBA" id="ARBA00022803"/>
    </source>
</evidence>
<dbReference type="GO" id="GO:0005929">
    <property type="term" value="C:cilium"/>
    <property type="evidence" value="ECO:0007669"/>
    <property type="project" value="TreeGrafter"/>
</dbReference>
<evidence type="ECO:0000313" key="6">
    <source>
        <dbReference type="EMBL" id="SJL11796.1"/>
    </source>
</evidence>
<dbReference type="PANTHER" id="PTHR46630:SF1">
    <property type="entry name" value="TETRATRICOPEPTIDE REPEAT PROTEIN 29"/>
    <property type="match status" value="1"/>
</dbReference>
<dbReference type="SMART" id="SM00028">
    <property type="entry name" value="TPR"/>
    <property type="match status" value="3"/>
</dbReference>
<dbReference type="InterPro" id="IPR051476">
    <property type="entry name" value="Bac_ResReg_Asp_Phosphatase"/>
</dbReference>
<keyword evidence="7" id="KW-1185">Reference proteome</keyword>
<dbReference type="InterPro" id="IPR019734">
    <property type="entry name" value="TPR_rpt"/>
</dbReference>
<evidence type="ECO:0000256" key="5">
    <source>
        <dbReference type="ARBA" id="ARBA00040665"/>
    </source>
</evidence>
<dbReference type="PANTHER" id="PTHR46630">
    <property type="entry name" value="TETRATRICOPEPTIDE REPEAT PROTEIN 29"/>
    <property type="match status" value="1"/>
</dbReference>
<evidence type="ECO:0000256" key="3">
    <source>
        <dbReference type="ARBA" id="ARBA00022737"/>
    </source>
</evidence>
<gene>
    <name evidence="6" type="ORF">ARMOST_15206</name>
</gene>
<evidence type="ECO:0000256" key="1">
    <source>
        <dbReference type="ARBA" id="ARBA00004496"/>
    </source>
</evidence>
<dbReference type="OrthoDB" id="431454at2759"/>
<organism evidence="6 7">
    <name type="scientific">Armillaria ostoyae</name>
    <name type="common">Armillaria root rot fungus</name>
    <dbReference type="NCBI Taxonomy" id="47428"/>
    <lineage>
        <taxon>Eukaryota</taxon>
        <taxon>Fungi</taxon>
        <taxon>Dikarya</taxon>
        <taxon>Basidiomycota</taxon>
        <taxon>Agaricomycotina</taxon>
        <taxon>Agaricomycetes</taxon>
        <taxon>Agaricomycetidae</taxon>
        <taxon>Agaricales</taxon>
        <taxon>Marasmiineae</taxon>
        <taxon>Physalacriaceae</taxon>
        <taxon>Armillaria</taxon>
    </lineage>
</organism>
<keyword evidence="2" id="KW-0963">Cytoplasm</keyword>
<name>A0A284RSR3_ARMOS</name>
<keyword evidence="3" id="KW-0677">Repeat</keyword>
<dbReference type="Proteomes" id="UP000219338">
    <property type="component" value="Unassembled WGS sequence"/>
</dbReference>
<evidence type="ECO:0000313" key="7">
    <source>
        <dbReference type="Proteomes" id="UP000219338"/>
    </source>
</evidence>
<evidence type="ECO:0000256" key="2">
    <source>
        <dbReference type="ARBA" id="ARBA00022490"/>
    </source>
</evidence>
<dbReference type="AlphaFoldDB" id="A0A284RSR3"/>
<dbReference type="EMBL" id="FUEG01000015">
    <property type="protein sequence ID" value="SJL11796.1"/>
    <property type="molecule type" value="Genomic_DNA"/>
</dbReference>
<dbReference type="Pfam" id="PF13424">
    <property type="entry name" value="TPR_12"/>
    <property type="match status" value="1"/>
</dbReference>
<reference evidence="7" key="1">
    <citation type="journal article" date="2017" name="Nat. Ecol. Evol.">
        <title>Genome expansion and lineage-specific genetic innovations in the forest pathogenic fungi Armillaria.</title>
        <authorList>
            <person name="Sipos G."/>
            <person name="Prasanna A.N."/>
            <person name="Walter M.C."/>
            <person name="O'Connor E."/>
            <person name="Balint B."/>
            <person name="Krizsan K."/>
            <person name="Kiss B."/>
            <person name="Hess J."/>
            <person name="Varga T."/>
            <person name="Slot J."/>
            <person name="Riley R."/>
            <person name="Boka B."/>
            <person name="Rigling D."/>
            <person name="Barry K."/>
            <person name="Lee J."/>
            <person name="Mihaltcheva S."/>
            <person name="LaButti K."/>
            <person name="Lipzen A."/>
            <person name="Waldron R."/>
            <person name="Moloney N.M."/>
            <person name="Sperisen C."/>
            <person name="Kredics L."/>
            <person name="Vagvoelgyi C."/>
            <person name="Patrignani A."/>
            <person name="Fitzpatrick D."/>
            <person name="Nagy I."/>
            <person name="Doyle S."/>
            <person name="Anderson J.B."/>
            <person name="Grigoriev I.V."/>
            <person name="Gueldener U."/>
            <person name="Muensterkoetter M."/>
            <person name="Nagy L.G."/>
        </authorList>
    </citation>
    <scope>NUCLEOTIDE SEQUENCE [LARGE SCALE GENOMIC DNA]</scope>
    <source>
        <strain evidence="7">C18/9</strain>
    </source>
</reference>
<comment type="subcellular location">
    <subcellularLocation>
        <location evidence="1">Cytoplasm</location>
    </subcellularLocation>
</comment>
<dbReference type="InterPro" id="IPR011990">
    <property type="entry name" value="TPR-like_helical_dom_sf"/>
</dbReference>
<sequence>MQAPSQPLTQSPSTAVPDRSAILAPPNLAPDDTNWISAASLTFKVLAGAGELDRTGIAKAIANIALPILELVQDNKKARDELKDTIKYLDEMLTYVSKEIKLLQEGQSLMDASTRPLAHLKQMGNEFICHLKDLKDDLNKIYGKTGFRAKMKKPFQGKAILDHINQHKMYIKDARDKLVATAVLSTARQVTDIHNHLLSPSRTHPVNNIMLSAIPPPSSSVFMGRDNLVQEGITNLLAESPCSIIIMGFGGQYSEATVKLEKAMQMFKDIGASLRAAQCLRSLGDILEMTNQYSEATVKLKKAMQMFKDIRHSLGTAQCLQSLGKILQTTNQYSEATVMLEKAMQMFEDIGASFGTAQCLRSLGDILRMTNQYSEATVKLEKAMQMFESIGNSHEVTQCLESLRYCQDHIDKVFGSSTL</sequence>
<dbReference type="GO" id="GO:0003341">
    <property type="term" value="P:cilium movement"/>
    <property type="evidence" value="ECO:0007669"/>
    <property type="project" value="TreeGrafter"/>
</dbReference>
<accession>A0A284RSR3</accession>
<dbReference type="SUPFAM" id="SSF48452">
    <property type="entry name" value="TPR-like"/>
    <property type="match status" value="1"/>
</dbReference>
<proteinExistence type="predicted"/>
<dbReference type="GO" id="GO:0005737">
    <property type="term" value="C:cytoplasm"/>
    <property type="evidence" value="ECO:0007669"/>
    <property type="project" value="UniProtKB-SubCell"/>
</dbReference>